<dbReference type="Pfam" id="PF04615">
    <property type="entry name" value="Utp14"/>
    <property type="match status" value="1"/>
</dbReference>
<sequence>MAKKKQGRSQKHRSEKKILDAFHLAECRENGSDESDSGEELQVRDGIMNARKFMKNPDDDAFEDEEIDSDEVLNSGDDYDVLDSKFSHTIRDKRKNGVESESEYDSIDESQLVTLSEAWDLEEKYNASKTAKKVKSGSSDVVLEDTWESEELESEDDQDEHGLSSLEDEEEVLRGADDANEVNMSNTLSIINMRLSKKPEKKRLINETARESQFAVPTGGAKLSLAEMLGGADAADATLLSKDHAEEHKPLDVPLLKRIQERTDREVAYEITKKEVSKWEETVRAICDAEKLQFPLVQPSADEQEEVDAEREVDSLQIIQEIDGKSTLESKINDVLRAGALSDESKEATFEQMAAAKLSKEEMLKRTQELRRMRELMFRDEQRAKRIKKIKSKQFRRIRKRESLRDAALVEGSEESDSEDHDRRRAEERVSLRHKTQSKWSKSVIKSGITKDASTRAELEEMLRLGERLRSKQLGHREGEQSDDGVSDIERDYEHDDRKAEETERGLLGKGVLAMDFMKAAEERKRKENLREIAFLKDMRDGTGMEDFVSAPEGSVNKIKNQGRRVYVPSAVVTHEEMAEVEEEVLHDFRDDEARNLEKQMRGRERSAADSERDTDRKRGAARNSRNPLSNAQSDSDAEENPWLAGMDETTAKSHKYVAIAEDSSRMAKAAHKIQKSADKQLGKAKAKETYIDLNQVMQISRKVHGSEDEGEDQNGSETRMFLQKNLILEAFAGYDVVSEFQQEKRDIEEAEDDRSEDMTLPGWGGWAGADITAAPKKRFVRKIDGVVQKDKRLDKGLKNVIVNETLNKHNLKYQSSSVPYPYESKEQYERALRMPIGEEWTSQATHSRATKPRIVVKQGVVVDPLKAPFN</sequence>
<feature type="compositionally biased region" description="Basic and acidic residues" evidence="4">
    <location>
        <begin position="420"/>
        <end position="431"/>
    </location>
</feature>
<reference evidence="6" key="1">
    <citation type="journal article" date="2018" name="Nat. Microbiol.">
        <title>Leveraging single-cell genomics to expand the fungal tree of life.</title>
        <authorList>
            <person name="Ahrendt S.R."/>
            <person name="Quandt C.A."/>
            <person name="Ciobanu D."/>
            <person name="Clum A."/>
            <person name="Salamov A."/>
            <person name="Andreopoulos B."/>
            <person name="Cheng J.F."/>
            <person name="Woyke T."/>
            <person name="Pelin A."/>
            <person name="Henrissat B."/>
            <person name="Reynolds N.K."/>
            <person name="Benny G.L."/>
            <person name="Smith M.E."/>
            <person name="James T.Y."/>
            <person name="Grigoriev I.V."/>
        </authorList>
    </citation>
    <scope>NUCLEOTIDE SEQUENCE [LARGE SCALE GENOMIC DNA]</scope>
    <source>
        <strain evidence="6">Baker2002</strain>
    </source>
</reference>
<name>A0A4P9ZB28_9ASCO</name>
<feature type="compositionally biased region" description="Acidic residues" evidence="4">
    <location>
        <begin position="59"/>
        <end position="78"/>
    </location>
</feature>
<feature type="compositionally biased region" description="Basic and acidic residues" evidence="4">
    <location>
        <begin position="488"/>
        <end position="505"/>
    </location>
</feature>
<dbReference type="GO" id="GO:0032040">
    <property type="term" value="C:small-subunit processome"/>
    <property type="evidence" value="ECO:0007669"/>
    <property type="project" value="InterPro"/>
</dbReference>
<dbReference type="GO" id="GO:0006364">
    <property type="term" value="P:rRNA processing"/>
    <property type="evidence" value="ECO:0007669"/>
    <property type="project" value="InterPro"/>
</dbReference>
<evidence type="ECO:0000256" key="2">
    <source>
        <dbReference type="ARBA" id="ARBA00022553"/>
    </source>
</evidence>
<keyword evidence="3" id="KW-0539">Nucleus</keyword>
<dbReference type="EMBL" id="ML004468">
    <property type="protein sequence ID" value="RKP30027.1"/>
    <property type="molecule type" value="Genomic_DNA"/>
</dbReference>
<feature type="region of interest" description="Disordered" evidence="4">
    <location>
        <begin position="407"/>
        <end position="447"/>
    </location>
</feature>
<keyword evidence="2" id="KW-0597">Phosphoprotein</keyword>
<keyword evidence="6" id="KW-1185">Reference proteome</keyword>
<evidence type="ECO:0000256" key="1">
    <source>
        <dbReference type="ARBA" id="ARBA00004604"/>
    </source>
</evidence>
<feature type="region of interest" description="Disordered" evidence="4">
    <location>
        <begin position="126"/>
        <end position="169"/>
    </location>
</feature>
<evidence type="ECO:0000256" key="4">
    <source>
        <dbReference type="SAM" id="MobiDB-lite"/>
    </source>
</evidence>
<comment type="subcellular location">
    <subcellularLocation>
        <location evidence="1">Nucleus</location>
        <location evidence="1">Nucleolus</location>
    </subcellularLocation>
</comment>
<evidence type="ECO:0000313" key="5">
    <source>
        <dbReference type="EMBL" id="RKP30027.1"/>
    </source>
</evidence>
<protein>
    <submittedName>
        <fullName evidence="5">Small-subunit processome</fullName>
    </submittedName>
</protein>
<feature type="compositionally biased region" description="Acidic residues" evidence="4">
    <location>
        <begin position="142"/>
        <end position="159"/>
    </location>
</feature>
<dbReference type="AlphaFoldDB" id="A0A4P9ZB28"/>
<dbReference type="PANTHER" id="PTHR14150">
    <property type="entry name" value="U3 SMALL NUCLEOLAR RNA-ASSOCIATED PROTEIN 14"/>
    <property type="match status" value="1"/>
</dbReference>
<feature type="compositionally biased region" description="Polar residues" evidence="4">
    <location>
        <begin position="624"/>
        <end position="635"/>
    </location>
</feature>
<feature type="compositionally biased region" description="Basic and acidic residues" evidence="4">
    <location>
        <begin position="469"/>
        <end position="480"/>
    </location>
</feature>
<feature type="region of interest" description="Disordered" evidence="4">
    <location>
        <begin position="592"/>
        <end position="640"/>
    </location>
</feature>
<dbReference type="Proteomes" id="UP000268321">
    <property type="component" value="Unassembled WGS sequence"/>
</dbReference>
<feature type="compositionally biased region" description="Basic and acidic residues" evidence="4">
    <location>
        <begin position="592"/>
        <end position="619"/>
    </location>
</feature>
<organism evidence="5 6">
    <name type="scientific">Metschnikowia bicuspidata</name>
    <dbReference type="NCBI Taxonomy" id="27322"/>
    <lineage>
        <taxon>Eukaryota</taxon>
        <taxon>Fungi</taxon>
        <taxon>Dikarya</taxon>
        <taxon>Ascomycota</taxon>
        <taxon>Saccharomycotina</taxon>
        <taxon>Pichiomycetes</taxon>
        <taxon>Metschnikowiaceae</taxon>
        <taxon>Metschnikowia</taxon>
    </lineage>
</organism>
<dbReference type="PANTHER" id="PTHR14150:SF12">
    <property type="entry name" value="U3 SMALL NUCLEOLAR RNA-ASSOCIATED PROTEIN 14 HOMOLOG A"/>
    <property type="match status" value="1"/>
</dbReference>
<evidence type="ECO:0000256" key="3">
    <source>
        <dbReference type="ARBA" id="ARBA00023242"/>
    </source>
</evidence>
<evidence type="ECO:0000313" key="6">
    <source>
        <dbReference type="Proteomes" id="UP000268321"/>
    </source>
</evidence>
<proteinExistence type="predicted"/>
<feature type="region of interest" description="Disordered" evidence="4">
    <location>
        <begin position="469"/>
        <end position="505"/>
    </location>
</feature>
<dbReference type="OrthoDB" id="277439at2759"/>
<dbReference type="InterPro" id="IPR006709">
    <property type="entry name" value="SSU_processome_Utp14"/>
</dbReference>
<feature type="region of interest" description="Disordered" evidence="4">
    <location>
        <begin position="55"/>
        <end position="78"/>
    </location>
</feature>
<accession>A0A4P9ZB28</accession>
<gene>
    <name evidence="5" type="ORF">METBISCDRAFT_17257</name>
</gene>